<evidence type="ECO:0008006" key="6">
    <source>
        <dbReference type="Google" id="ProtNLM"/>
    </source>
</evidence>
<evidence type="ECO:0000256" key="2">
    <source>
        <dbReference type="ARBA" id="ARBA00023161"/>
    </source>
</evidence>
<name>A0ABN8L8G5_CHISP</name>
<dbReference type="PANTHER" id="PTHR14270">
    <property type="entry name" value="NONSENSE-MEDIATED MRNA DECAY FACTOR SMG9"/>
    <property type="match status" value="1"/>
</dbReference>
<dbReference type="Gene3D" id="3.40.50.300">
    <property type="entry name" value="P-loop containing nucleotide triphosphate hydrolases"/>
    <property type="match status" value="1"/>
</dbReference>
<keyword evidence="2" id="KW-0866">Nonsense-mediated mRNA decay</keyword>
<evidence type="ECO:0000313" key="5">
    <source>
        <dbReference type="Proteomes" id="UP001153292"/>
    </source>
</evidence>
<reference evidence="4" key="1">
    <citation type="submission" date="2021-12" db="EMBL/GenBank/DDBJ databases">
        <authorList>
            <person name="King R."/>
        </authorList>
    </citation>
    <scope>NUCLEOTIDE SEQUENCE</scope>
</reference>
<protein>
    <recommendedName>
        <fullName evidence="6">Protein SMG9</fullName>
    </recommendedName>
</protein>
<dbReference type="SUPFAM" id="SSF52540">
    <property type="entry name" value="P-loop containing nucleoside triphosphate hydrolases"/>
    <property type="match status" value="1"/>
</dbReference>
<dbReference type="InterPro" id="IPR039177">
    <property type="entry name" value="SMG9"/>
</dbReference>
<accession>A0ABN8L8G5</accession>
<feature type="region of interest" description="Disordered" evidence="3">
    <location>
        <begin position="1"/>
        <end position="100"/>
    </location>
</feature>
<comment type="similarity">
    <text evidence="1">Belongs to the SMG9 family.</text>
</comment>
<proteinExistence type="inferred from homology"/>
<organism evidence="4 5">
    <name type="scientific">Chilo suppressalis</name>
    <name type="common">Asiatic rice borer moth</name>
    <dbReference type="NCBI Taxonomy" id="168631"/>
    <lineage>
        <taxon>Eukaryota</taxon>
        <taxon>Metazoa</taxon>
        <taxon>Ecdysozoa</taxon>
        <taxon>Arthropoda</taxon>
        <taxon>Hexapoda</taxon>
        <taxon>Insecta</taxon>
        <taxon>Pterygota</taxon>
        <taxon>Neoptera</taxon>
        <taxon>Endopterygota</taxon>
        <taxon>Lepidoptera</taxon>
        <taxon>Glossata</taxon>
        <taxon>Ditrysia</taxon>
        <taxon>Pyraloidea</taxon>
        <taxon>Crambidae</taxon>
        <taxon>Crambinae</taxon>
        <taxon>Chilo</taxon>
    </lineage>
</organism>
<feature type="compositionally biased region" description="Basic and acidic residues" evidence="3">
    <location>
        <begin position="24"/>
        <end position="62"/>
    </location>
</feature>
<dbReference type="InterPro" id="IPR027417">
    <property type="entry name" value="P-loop_NTPase"/>
</dbReference>
<dbReference type="Proteomes" id="UP001153292">
    <property type="component" value="Chromosome 16"/>
</dbReference>
<keyword evidence="5" id="KW-1185">Reference proteome</keyword>
<sequence length="439" mass="50338">MSDKKKKVFTSKETLTPRRPVILKSDRDVSKDQTKEKQEKEKAPTIILKTREQSAPKDDRPVSPKTLKSSTSEIEGIHPSKIAQNENKEKKEQKPNPPLKLMTDPVKLLDENLEFNNAALEFLNDSNTNYLIVGVIGTQGVGKSMVLNLISQNKHIRNLCSYILNSHEMSSENTYDQNDTSSLENQLEALNFVETSEKNYEHADIDFKFKMQDIAQIEKGIHCTKGVDMFVTTDRVILLDCQALFSPSLIEEFSASPVTARSANVVTVDCLQVASFLMSVCHVLVAVQDWFSDYNLLRCQLEDFTPEAVKTMQDLYRKSFQKSSLQLNSGMYMYSDSNKNGLNMDSVCKGHTVDNCGPPINLFLLPEVYSDYDNREVYRGHPPFEQLAKRLRWMIFGVNRHQITNVPNLSEKGWFQYCSKAWETIRKCTFFMEYERFLP</sequence>
<gene>
    <name evidence="4" type="ORF">CHILSU_LOCUS3190</name>
</gene>
<evidence type="ECO:0000313" key="4">
    <source>
        <dbReference type="EMBL" id="CAH2982815.1"/>
    </source>
</evidence>
<dbReference type="EMBL" id="OU963909">
    <property type="protein sequence ID" value="CAH2982815.1"/>
    <property type="molecule type" value="Genomic_DNA"/>
</dbReference>
<evidence type="ECO:0000256" key="3">
    <source>
        <dbReference type="SAM" id="MobiDB-lite"/>
    </source>
</evidence>
<evidence type="ECO:0000256" key="1">
    <source>
        <dbReference type="ARBA" id="ARBA00007712"/>
    </source>
</evidence>
<dbReference type="PANTHER" id="PTHR14270:SF0">
    <property type="entry name" value="NONSENSE-MEDIATED MRNA DECAY FACTOR SMG9"/>
    <property type="match status" value="1"/>
</dbReference>